<proteinExistence type="predicted"/>
<protein>
    <submittedName>
        <fullName evidence="1">Uncharacterized protein</fullName>
    </submittedName>
</protein>
<dbReference type="EMBL" id="JACVVK020000125">
    <property type="protein sequence ID" value="KAK7490579.1"/>
    <property type="molecule type" value="Genomic_DNA"/>
</dbReference>
<dbReference type="AlphaFoldDB" id="A0ABD0KTM1"/>
<organism evidence="1 2">
    <name type="scientific">Batillaria attramentaria</name>
    <dbReference type="NCBI Taxonomy" id="370345"/>
    <lineage>
        <taxon>Eukaryota</taxon>
        <taxon>Metazoa</taxon>
        <taxon>Spiralia</taxon>
        <taxon>Lophotrochozoa</taxon>
        <taxon>Mollusca</taxon>
        <taxon>Gastropoda</taxon>
        <taxon>Caenogastropoda</taxon>
        <taxon>Sorbeoconcha</taxon>
        <taxon>Cerithioidea</taxon>
        <taxon>Batillariidae</taxon>
        <taxon>Batillaria</taxon>
    </lineage>
</organism>
<name>A0ABD0KTM1_9CAEN</name>
<evidence type="ECO:0000313" key="1">
    <source>
        <dbReference type="EMBL" id="KAK7490579.1"/>
    </source>
</evidence>
<sequence length="142" mass="16666">TLLAHQVHNRAACGVDDLNAQSWKWILRRDRQLRPTYYLSTCVINCLEISSVSKSSSAASHNRMMDTETDKRVTLPSKNKWFLNHLREFARNVRKYLAECEKHNLREITVEVFFHSVRGMVFLNVFRKRKRKESARQTNAAS</sequence>
<keyword evidence="2" id="KW-1185">Reference proteome</keyword>
<comment type="caution">
    <text evidence="1">The sequence shown here is derived from an EMBL/GenBank/DDBJ whole genome shotgun (WGS) entry which is preliminary data.</text>
</comment>
<gene>
    <name evidence="1" type="ORF">BaRGS_00018182</name>
</gene>
<evidence type="ECO:0000313" key="2">
    <source>
        <dbReference type="Proteomes" id="UP001519460"/>
    </source>
</evidence>
<feature type="non-terminal residue" evidence="1">
    <location>
        <position position="1"/>
    </location>
</feature>
<accession>A0ABD0KTM1</accession>
<reference evidence="1 2" key="1">
    <citation type="journal article" date="2023" name="Sci. Data">
        <title>Genome assembly of the Korean intertidal mud-creeper Batillaria attramentaria.</title>
        <authorList>
            <person name="Patra A.K."/>
            <person name="Ho P.T."/>
            <person name="Jun S."/>
            <person name="Lee S.J."/>
            <person name="Kim Y."/>
            <person name="Won Y.J."/>
        </authorList>
    </citation>
    <scope>NUCLEOTIDE SEQUENCE [LARGE SCALE GENOMIC DNA]</scope>
    <source>
        <strain evidence="1">Wonlab-2016</strain>
    </source>
</reference>
<dbReference type="Proteomes" id="UP001519460">
    <property type="component" value="Unassembled WGS sequence"/>
</dbReference>